<protein>
    <submittedName>
        <fullName evidence="3">Uncharacterized protein</fullName>
    </submittedName>
</protein>
<name>A0A9P5PLC1_9AGAR</name>
<gene>
    <name evidence="3" type="ORF">BDP27DRAFT_1426289</name>
</gene>
<evidence type="ECO:0000313" key="4">
    <source>
        <dbReference type="Proteomes" id="UP000772434"/>
    </source>
</evidence>
<comment type="caution">
    <text evidence="3">The sequence shown here is derived from an EMBL/GenBank/DDBJ whole genome shotgun (WGS) entry which is preliminary data.</text>
</comment>
<reference evidence="3" key="1">
    <citation type="submission" date="2020-11" db="EMBL/GenBank/DDBJ databases">
        <authorList>
            <consortium name="DOE Joint Genome Institute"/>
            <person name="Ahrendt S."/>
            <person name="Riley R."/>
            <person name="Andreopoulos W."/>
            <person name="Labutti K."/>
            <person name="Pangilinan J."/>
            <person name="Ruiz-Duenas F.J."/>
            <person name="Barrasa J.M."/>
            <person name="Sanchez-Garcia M."/>
            <person name="Camarero S."/>
            <person name="Miyauchi S."/>
            <person name="Serrano A."/>
            <person name="Linde D."/>
            <person name="Babiker R."/>
            <person name="Drula E."/>
            <person name="Ayuso-Fernandez I."/>
            <person name="Pacheco R."/>
            <person name="Padilla G."/>
            <person name="Ferreira P."/>
            <person name="Barriuso J."/>
            <person name="Kellner H."/>
            <person name="Castanera R."/>
            <person name="Alfaro M."/>
            <person name="Ramirez L."/>
            <person name="Pisabarro A.G."/>
            <person name="Kuo A."/>
            <person name="Tritt A."/>
            <person name="Lipzen A."/>
            <person name="He G."/>
            <person name="Yan M."/>
            <person name="Ng V."/>
            <person name="Cullen D."/>
            <person name="Martin F."/>
            <person name="Rosso M.-N."/>
            <person name="Henrissat B."/>
            <person name="Hibbett D."/>
            <person name="Martinez A.T."/>
            <person name="Grigoriev I.V."/>
        </authorList>
    </citation>
    <scope>NUCLEOTIDE SEQUENCE</scope>
    <source>
        <strain evidence="3">AH 40177</strain>
    </source>
</reference>
<feature type="compositionally biased region" description="Low complexity" evidence="1">
    <location>
        <begin position="60"/>
        <end position="107"/>
    </location>
</feature>
<organism evidence="3 4">
    <name type="scientific">Rhodocollybia butyracea</name>
    <dbReference type="NCBI Taxonomy" id="206335"/>
    <lineage>
        <taxon>Eukaryota</taxon>
        <taxon>Fungi</taxon>
        <taxon>Dikarya</taxon>
        <taxon>Basidiomycota</taxon>
        <taxon>Agaricomycotina</taxon>
        <taxon>Agaricomycetes</taxon>
        <taxon>Agaricomycetidae</taxon>
        <taxon>Agaricales</taxon>
        <taxon>Marasmiineae</taxon>
        <taxon>Omphalotaceae</taxon>
        <taxon>Rhodocollybia</taxon>
    </lineage>
</organism>
<dbReference type="Proteomes" id="UP000772434">
    <property type="component" value="Unassembled WGS sequence"/>
</dbReference>
<feature type="region of interest" description="Disordered" evidence="1">
    <location>
        <begin position="52"/>
        <end position="121"/>
    </location>
</feature>
<keyword evidence="2" id="KW-1133">Transmembrane helix</keyword>
<keyword evidence="2" id="KW-0812">Transmembrane</keyword>
<keyword evidence="2" id="KW-0472">Membrane</keyword>
<dbReference type="EMBL" id="JADNRY010000132">
    <property type="protein sequence ID" value="KAF9064070.1"/>
    <property type="molecule type" value="Genomic_DNA"/>
</dbReference>
<evidence type="ECO:0000313" key="3">
    <source>
        <dbReference type="EMBL" id="KAF9064070.1"/>
    </source>
</evidence>
<sequence length="239" mass="25783">MSFNCLDEIYEIYSYPNAVPPDTAIPLWAFQEYSADPKATFNITLAQAQGDLPEETPRALGSSASTAPSRSTSTASLRSTSTGLLSSTNVAPPSSTSTPSPKPTGSESGAGKPNNTMISSSNTSKKKLGEILGGAIGTLALLLGLGLGLWWLWKRKGRTEQKLAGTNSIHTTDSTRQLTSTKRAEVQQRTEELVQSMRELRQSQVTVQPVDESNDLNTGTARDPLQSRIQQIEARWKTL</sequence>
<dbReference type="OrthoDB" id="2576311at2759"/>
<proteinExistence type="predicted"/>
<feature type="transmembrane region" description="Helical" evidence="2">
    <location>
        <begin position="131"/>
        <end position="153"/>
    </location>
</feature>
<evidence type="ECO:0000256" key="2">
    <source>
        <dbReference type="SAM" id="Phobius"/>
    </source>
</evidence>
<evidence type="ECO:0000256" key="1">
    <source>
        <dbReference type="SAM" id="MobiDB-lite"/>
    </source>
</evidence>
<dbReference type="AlphaFoldDB" id="A0A9P5PLC1"/>
<keyword evidence="4" id="KW-1185">Reference proteome</keyword>
<accession>A0A9P5PLC1</accession>